<evidence type="ECO:0000256" key="1">
    <source>
        <dbReference type="SAM" id="MobiDB-lite"/>
    </source>
</evidence>
<protein>
    <submittedName>
        <fullName evidence="2">Uncharacterized protein</fullName>
    </submittedName>
</protein>
<feature type="compositionally biased region" description="Low complexity" evidence="1">
    <location>
        <begin position="63"/>
        <end position="73"/>
    </location>
</feature>
<feature type="region of interest" description="Disordered" evidence="1">
    <location>
        <begin position="43"/>
        <end position="80"/>
    </location>
</feature>
<feature type="compositionally biased region" description="Basic and acidic residues" evidence="1">
    <location>
        <begin position="115"/>
        <end position="131"/>
    </location>
</feature>
<name>A0A1Q3AMH8_CEPFO</name>
<dbReference type="AlphaFoldDB" id="A0A1Q3AMH8"/>
<reference evidence="3" key="1">
    <citation type="submission" date="2016-04" db="EMBL/GenBank/DDBJ databases">
        <title>Cephalotus genome sequencing.</title>
        <authorList>
            <person name="Fukushima K."/>
            <person name="Hasebe M."/>
            <person name="Fang X."/>
        </authorList>
    </citation>
    <scope>NUCLEOTIDE SEQUENCE [LARGE SCALE GENOMIC DNA]</scope>
    <source>
        <strain evidence="3">cv. St1</strain>
    </source>
</reference>
<dbReference type="OrthoDB" id="10252032at2759"/>
<feature type="compositionally biased region" description="Acidic residues" evidence="1">
    <location>
        <begin position="152"/>
        <end position="161"/>
    </location>
</feature>
<sequence length="321" mass="37952">MGMKLFDEEGDDDISNIDIDKDYACRFEHNKKREDFQRYQELKKKGVIDESDEQGSQSDDDSSSSSSSSSDSSGRIKPSKDDLHFFNALIKIKNRDPSLKRKDVKLFEYDESEEKDEKGRSELNEQKEKNKEVKKKKPKYLKDVVATHLIEEGPELEDEDVDDRKKSYNEEQEEIKKEFLDAVEEFGNDEGYFLKQKETGNENEEAYDNDDDGEFAKKLDEYFGGDGELDDSQTFLKEFFRNKMWVDKEKKDNRVVIDDEEVDEVLRDEEEIEMQEEYESNFRYEENVGDRVMGHSRRVEGSVRKKENARKDQRKSKENRM</sequence>
<dbReference type="EMBL" id="BDDD01000006">
    <property type="protein sequence ID" value="GAV56762.1"/>
    <property type="molecule type" value="Genomic_DNA"/>
</dbReference>
<dbReference type="InterPro" id="IPR018034">
    <property type="entry name" value="Kri1"/>
</dbReference>
<evidence type="ECO:0000313" key="3">
    <source>
        <dbReference type="Proteomes" id="UP000187406"/>
    </source>
</evidence>
<accession>A0A1Q3AMH8</accession>
<dbReference type="GO" id="GO:0030686">
    <property type="term" value="C:90S preribosome"/>
    <property type="evidence" value="ECO:0007669"/>
    <property type="project" value="TreeGrafter"/>
</dbReference>
<dbReference type="Proteomes" id="UP000187406">
    <property type="component" value="Unassembled WGS sequence"/>
</dbReference>
<dbReference type="InParanoid" id="A0A1Q3AMH8"/>
<comment type="caution">
    <text evidence="2">The sequence shown here is derived from an EMBL/GenBank/DDBJ whole genome shotgun (WGS) entry which is preliminary data.</text>
</comment>
<feature type="region of interest" description="Disordered" evidence="1">
    <location>
        <begin position="103"/>
        <end position="170"/>
    </location>
</feature>
<dbReference type="PANTHER" id="PTHR14490:SF5">
    <property type="entry name" value="PROTEIN KRI1 HOMOLOG"/>
    <property type="match status" value="1"/>
</dbReference>
<dbReference type="GO" id="GO:0000447">
    <property type="term" value="P:endonucleolytic cleavage in ITS1 to separate SSU-rRNA from 5.8S rRNA and LSU-rRNA from tricistronic rRNA transcript (SSU-rRNA, 5.8S rRNA, LSU-rRNA)"/>
    <property type="evidence" value="ECO:0007669"/>
    <property type="project" value="TreeGrafter"/>
</dbReference>
<feature type="compositionally biased region" description="Acidic residues" evidence="1">
    <location>
        <begin position="49"/>
        <end position="62"/>
    </location>
</feature>
<feature type="region of interest" description="Disordered" evidence="1">
    <location>
        <begin position="273"/>
        <end position="321"/>
    </location>
</feature>
<keyword evidence="3" id="KW-1185">Reference proteome</keyword>
<dbReference type="PANTHER" id="PTHR14490">
    <property type="entry name" value="ZINC FINGER, ZZ TYPE"/>
    <property type="match status" value="1"/>
</dbReference>
<proteinExistence type="predicted"/>
<gene>
    <name evidence="2" type="ORF">CFOL_v3_00304</name>
</gene>
<dbReference type="GO" id="GO:0005730">
    <property type="term" value="C:nucleolus"/>
    <property type="evidence" value="ECO:0007669"/>
    <property type="project" value="TreeGrafter"/>
</dbReference>
<dbReference type="STRING" id="3775.A0A1Q3AMH8"/>
<feature type="compositionally biased region" description="Basic and acidic residues" evidence="1">
    <location>
        <begin position="280"/>
        <end position="321"/>
    </location>
</feature>
<evidence type="ECO:0000313" key="2">
    <source>
        <dbReference type="EMBL" id="GAV56762.1"/>
    </source>
</evidence>
<organism evidence="2 3">
    <name type="scientific">Cephalotus follicularis</name>
    <name type="common">Albany pitcher plant</name>
    <dbReference type="NCBI Taxonomy" id="3775"/>
    <lineage>
        <taxon>Eukaryota</taxon>
        <taxon>Viridiplantae</taxon>
        <taxon>Streptophyta</taxon>
        <taxon>Embryophyta</taxon>
        <taxon>Tracheophyta</taxon>
        <taxon>Spermatophyta</taxon>
        <taxon>Magnoliopsida</taxon>
        <taxon>eudicotyledons</taxon>
        <taxon>Gunneridae</taxon>
        <taxon>Pentapetalae</taxon>
        <taxon>rosids</taxon>
        <taxon>fabids</taxon>
        <taxon>Oxalidales</taxon>
        <taxon>Cephalotaceae</taxon>
        <taxon>Cephalotus</taxon>
    </lineage>
</organism>